<name>A0A9Q8ZAD6_CURCL</name>
<keyword evidence="4" id="KW-0378">Hydrolase</keyword>
<dbReference type="InterPro" id="IPR050891">
    <property type="entry name" value="TatD-type_Hydrolase"/>
</dbReference>
<dbReference type="SUPFAM" id="SSF51556">
    <property type="entry name" value="Metallo-dependent hydrolases"/>
    <property type="match status" value="1"/>
</dbReference>
<evidence type="ECO:0000256" key="2">
    <source>
        <dbReference type="ARBA" id="ARBA00022722"/>
    </source>
</evidence>
<dbReference type="PROSITE" id="PS01090">
    <property type="entry name" value="TATD_2"/>
    <property type="match status" value="1"/>
</dbReference>
<dbReference type="GO" id="GO:0005829">
    <property type="term" value="C:cytosol"/>
    <property type="evidence" value="ECO:0007669"/>
    <property type="project" value="TreeGrafter"/>
</dbReference>
<feature type="binding site" evidence="5">
    <location>
        <position position="134"/>
    </location>
    <ligand>
        <name>a divalent metal cation</name>
        <dbReference type="ChEBI" id="CHEBI:60240"/>
        <label>1</label>
    </ligand>
</feature>
<dbReference type="InterPro" id="IPR001130">
    <property type="entry name" value="TatD-like"/>
</dbReference>
<dbReference type="EMBL" id="CP089276">
    <property type="protein sequence ID" value="USP76728.1"/>
    <property type="molecule type" value="Genomic_DNA"/>
</dbReference>
<comment type="similarity">
    <text evidence="1">Belongs to the metallo-dependent hydrolases superfamily. TatD-type hydrolase family.</text>
</comment>
<evidence type="ECO:0000256" key="4">
    <source>
        <dbReference type="ARBA" id="ARBA00022801"/>
    </source>
</evidence>
<dbReference type="Pfam" id="PF01026">
    <property type="entry name" value="TatD_DNase"/>
    <property type="match status" value="1"/>
</dbReference>
<protein>
    <submittedName>
        <fullName evidence="6">Deoxyribonuclease Tat-D</fullName>
    </submittedName>
</protein>
<dbReference type="VEuPathDB" id="FungiDB:yc1106_04002"/>
<proteinExistence type="inferred from homology"/>
<feature type="binding site" evidence="5">
    <location>
        <position position="173"/>
    </location>
    <ligand>
        <name>a divalent metal cation</name>
        <dbReference type="ChEBI" id="CHEBI:60240"/>
        <label>2</label>
    </ligand>
</feature>
<dbReference type="PANTHER" id="PTHR10060">
    <property type="entry name" value="TATD FAMILY DEOXYRIBONUCLEASE"/>
    <property type="match status" value="1"/>
</dbReference>
<evidence type="ECO:0000256" key="3">
    <source>
        <dbReference type="ARBA" id="ARBA00022723"/>
    </source>
</evidence>
<dbReference type="InterPro" id="IPR032466">
    <property type="entry name" value="Metal_Hydrolase"/>
</dbReference>
<dbReference type="OrthoDB" id="6079689at2759"/>
<keyword evidence="3 5" id="KW-0479">Metal-binding</keyword>
<accession>A0A9Q8ZAD6</accession>
<gene>
    <name evidence="6" type="ORF">yc1106_04002</name>
</gene>
<reference evidence="6" key="1">
    <citation type="submission" date="2021-12" db="EMBL/GenBank/DDBJ databases">
        <title>Curvularia clavata genome.</title>
        <authorList>
            <person name="Cao Y."/>
        </authorList>
    </citation>
    <scope>NUCLEOTIDE SEQUENCE</scope>
    <source>
        <strain evidence="6">Yc1106</strain>
    </source>
</reference>
<feature type="binding site" evidence="5">
    <location>
        <position position="200"/>
    </location>
    <ligand>
        <name>a divalent metal cation</name>
        <dbReference type="ChEBI" id="CHEBI:60240"/>
        <label>2</label>
    </ligand>
</feature>
<dbReference type="PANTHER" id="PTHR10060:SF15">
    <property type="entry name" value="DEOXYRIBONUCLEASE TATDN1"/>
    <property type="match status" value="1"/>
</dbReference>
<dbReference type="PIRSF" id="PIRSF005902">
    <property type="entry name" value="DNase_TatD"/>
    <property type="match status" value="1"/>
</dbReference>
<dbReference type="Proteomes" id="UP001056012">
    <property type="component" value="Chromosome 3"/>
</dbReference>
<dbReference type="GO" id="GO:0046872">
    <property type="term" value="F:metal ion binding"/>
    <property type="evidence" value="ECO:0007669"/>
    <property type="project" value="UniProtKB-KW"/>
</dbReference>
<dbReference type="AlphaFoldDB" id="A0A9Q8ZAD6"/>
<dbReference type="InterPro" id="IPR018228">
    <property type="entry name" value="DNase_TatD-rel_CS"/>
</dbReference>
<dbReference type="Gene3D" id="3.20.20.140">
    <property type="entry name" value="Metal-dependent hydrolases"/>
    <property type="match status" value="1"/>
</dbReference>
<sequence length="335" mass="37357">MSSSPLLDGFPNKAPPTPVGKVRYADVAVTATAKEFAGYYRGKQYHEPDFDAVLDRALAAGVEKVMLTGMYAADVPINTEVACKHPEQCRITIGIHPYHALEADEGGEEYYESLSRSISQTMDQTPQVLSAFGELGLDYDKLVACPKEVQIRVFKRQLDMIVDAGWKLPLFLHCRAAFEDFVSILEPYWNRLPLQAGLVHSFVGTTEQMEKLTSMGLHVSVNNFAFRDRDSLEMIRQIPLEKLQIETDAPWGEIQASSEVAKAYLQNATKWPWGNKKKDKFSLGDLVKERNESCSIEKVALVVAGLKGLSVDEVANSAWNNSVRMFFSKRADASV</sequence>
<evidence type="ECO:0000313" key="7">
    <source>
        <dbReference type="Proteomes" id="UP001056012"/>
    </source>
</evidence>
<evidence type="ECO:0000313" key="6">
    <source>
        <dbReference type="EMBL" id="USP76728.1"/>
    </source>
</evidence>
<organism evidence="6 7">
    <name type="scientific">Curvularia clavata</name>
    <dbReference type="NCBI Taxonomy" id="95742"/>
    <lineage>
        <taxon>Eukaryota</taxon>
        <taxon>Fungi</taxon>
        <taxon>Dikarya</taxon>
        <taxon>Ascomycota</taxon>
        <taxon>Pezizomycotina</taxon>
        <taxon>Dothideomycetes</taxon>
        <taxon>Pleosporomycetidae</taxon>
        <taxon>Pleosporales</taxon>
        <taxon>Pleosporineae</taxon>
        <taxon>Pleosporaceae</taxon>
        <taxon>Curvularia</taxon>
    </lineage>
</organism>
<evidence type="ECO:0000256" key="5">
    <source>
        <dbReference type="PIRSR" id="PIRSR005902-1"/>
    </source>
</evidence>
<evidence type="ECO:0000256" key="1">
    <source>
        <dbReference type="ARBA" id="ARBA00009275"/>
    </source>
</evidence>
<keyword evidence="7" id="KW-1185">Reference proteome</keyword>
<keyword evidence="2" id="KW-0540">Nuclease</keyword>
<dbReference type="CDD" id="cd01310">
    <property type="entry name" value="TatD_DNAse"/>
    <property type="match status" value="1"/>
</dbReference>
<dbReference type="GO" id="GO:0008296">
    <property type="term" value="F:3'-5'-DNA exonuclease activity"/>
    <property type="evidence" value="ECO:0007669"/>
    <property type="project" value="TreeGrafter"/>
</dbReference>
<feature type="binding site" evidence="5">
    <location>
        <position position="248"/>
    </location>
    <ligand>
        <name>a divalent metal cation</name>
        <dbReference type="ChEBI" id="CHEBI:60240"/>
        <label>1</label>
    </ligand>
</feature>